<evidence type="ECO:0000256" key="3">
    <source>
        <dbReference type="ARBA" id="ARBA00022471"/>
    </source>
</evidence>
<gene>
    <name evidence="7" type="ORF">DM860_009954</name>
</gene>
<keyword evidence="3 6" id="KW-0713">Self-incompatibility</keyword>
<evidence type="ECO:0000256" key="6">
    <source>
        <dbReference type="RuleBase" id="RU367044"/>
    </source>
</evidence>
<dbReference type="EMBL" id="NQVE01000161">
    <property type="protein sequence ID" value="RAL43172.1"/>
    <property type="molecule type" value="Genomic_DNA"/>
</dbReference>
<evidence type="ECO:0000256" key="1">
    <source>
        <dbReference type="ARBA" id="ARBA00004613"/>
    </source>
</evidence>
<evidence type="ECO:0000313" key="8">
    <source>
        <dbReference type="Proteomes" id="UP000249390"/>
    </source>
</evidence>
<dbReference type="Proteomes" id="UP000249390">
    <property type="component" value="Unassembled WGS sequence"/>
</dbReference>
<evidence type="ECO:0000256" key="5">
    <source>
        <dbReference type="ARBA" id="ARBA00022729"/>
    </source>
</evidence>
<reference evidence="7 8" key="1">
    <citation type="submission" date="2018-06" db="EMBL/GenBank/DDBJ databases">
        <title>The Genome of Cuscuta australis (Dodder) Provides Insight into the Evolution of Plant Parasitism.</title>
        <authorList>
            <person name="Liu H."/>
        </authorList>
    </citation>
    <scope>NUCLEOTIDE SEQUENCE [LARGE SCALE GENOMIC DNA]</scope>
    <source>
        <strain evidence="8">cv. Yunnan</strain>
        <tissue evidence="7">Vines</tissue>
    </source>
</reference>
<dbReference type="PANTHER" id="PTHR31232:SF18">
    <property type="entry name" value="S-PROTEIN HOMOLOG"/>
    <property type="match status" value="1"/>
</dbReference>
<feature type="signal peptide" evidence="6">
    <location>
        <begin position="1"/>
        <end position="20"/>
    </location>
</feature>
<dbReference type="InterPro" id="IPR010264">
    <property type="entry name" value="Self-incomp_S1"/>
</dbReference>
<evidence type="ECO:0000256" key="2">
    <source>
        <dbReference type="ARBA" id="ARBA00005581"/>
    </source>
</evidence>
<dbReference type="GO" id="GO:0060320">
    <property type="term" value="P:rejection of self pollen"/>
    <property type="evidence" value="ECO:0007669"/>
    <property type="project" value="UniProtKB-KW"/>
</dbReference>
<organism evidence="7 8">
    <name type="scientific">Cuscuta australis</name>
    <dbReference type="NCBI Taxonomy" id="267555"/>
    <lineage>
        <taxon>Eukaryota</taxon>
        <taxon>Viridiplantae</taxon>
        <taxon>Streptophyta</taxon>
        <taxon>Embryophyta</taxon>
        <taxon>Tracheophyta</taxon>
        <taxon>Spermatophyta</taxon>
        <taxon>Magnoliopsida</taxon>
        <taxon>eudicotyledons</taxon>
        <taxon>Gunneridae</taxon>
        <taxon>Pentapetalae</taxon>
        <taxon>asterids</taxon>
        <taxon>lamiids</taxon>
        <taxon>Solanales</taxon>
        <taxon>Convolvulaceae</taxon>
        <taxon>Cuscuteae</taxon>
        <taxon>Cuscuta</taxon>
        <taxon>Cuscuta subgen. Grammica</taxon>
        <taxon>Cuscuta sect. Cleistogrammica</taxon>
    </lineage>
</organism>
<protein>
    <recommendedName>
        <fullName evidence="6">S-protein homolog</fullName>
    </recommendedName>
</protein>
<dbReference type="PANTHER" id="PTHR31232">
    <property type="match status" value="1"/>
</dbReference>
<dbReference type="GO" id="GO:0005576">
    <property type="term" value="C:extracellular region"/>
    <property type="evidence" value="ECO:0007669"/>
    <property type="project" value="UniProtKB-SubCell"/>
</dbReference>
<comment type="similarity">
    <text evidence="2 6">Belongs to the plant self-incompatibility (S1) protein family.</text>
</comment>
<accession>A0A328DBE1</accession>
<dbReference type="AlphaFoldDB" id="A0A328DBE1"/>
<evidence type="ECO:0000313" key="7">
    <source>
        <dbReference type="EMBL" id="RAL43172.1"/>
    </source>
</evidence>
<dbReference type="Pfam" id="PF05938">
    <property type="entry name" value="Self-incomp_S1"/>
    <property type="match status" value="1"/>
</dbReference>
<comment type="caution">
    <text evidence="7">The sequence shown here is derived from an EMBL/GenBank/DDBJ whole genome shotgun (WGS) entry which is preliminary data.</text>
</comment>
<keyword evidence="8" id="KW-1185">Reference proteome</keyword>
<proteinExistence type="inferred from homology"/>
<name>A0A328DBE1_9ASTE</name>
<feature type="chain" id="PRO_5025099000" description="S-protein homolog" evidence="6">
    <location>
        <begin position="21"/>
        <end position="142"/>
    </location>
</feature>
<keyword evidence="5 6" id="KW-0732">Signal</keyword>
<evidence type="ECO:0000256" key="4">
    <source>
        <dbReference type="ARBA" id="ARBA00022525"/>
    </source>
</evidence>
<comment type="subcellular location">
    <subcellularLocation>
        <location evidence="1 6">Secreted</location>
    </subcellularLocation>
</comment>
<sequence length="142" mass="16691">MMKVFTLLFLSLSLASHSHGLHLFRAHKVAVHLTNRLGPGRELTVHCGSHDDDIGYKTLGDEKDIEWSFHTNVWGTTLFYCNLWFGKADRKTFYRFDAYDDVRDSRRCRKECRWMITNQSTLAGLNEDTGFWEPFVLKKMRQ</sequence>
<keyword evidence="4 6" id="KW-0964">Secreted</keyword>